<reference evidence="1 2" key="1">
    <citation type="submission" date="2016-12" db="EMBL/GenBank/DDBJ databases">
        <title>Domibacillus antri genome sequencing.</title>
        <authorList>
            <person name="Verma A."/>
            <person name="Krishnamurthi S."/>
        </authorList>
    </citation>
    <scope>NUCLEOTIDE SEQUENCE [LARGE SCALE GENOMIC DNA]</scope>
    <source>
        <strain evidence="1 2">XD80</strain>
    </source>
</reference>
<proteinExistence type="predicted"/>
<sequence>MRTVSDELRAAAQNAIQSRPEQYVMVRNRFFGKDQINSQFEIEWARLPNVLSIDIDETVDTAAKSFTITIENKDGLFSPDYAKTKRPAGFQWRGSGDSSWFRQIYPNTEIQIHWGYDGHVVKVLTGYIDDIRIDAESQTIAINGRSKYKRAISNDIVPDPGKEYITTDPNLNMRDVVQAVLTDAGLTCTGDLVKVPFTGELYYAVVPHGKRGESYDAVVREIADSVAWTLTEDQHGNIHFHEIPEYTRDEPADVMVDDYKDIISLEYEFGDIGLAGRIYVKCGDAVNAFTSAYIEQDLLDYQRRTLEFDIPWANSPSRRRLVAKSQFTQMLQRWRRVSLTIPANPAIELWDNISVREKISTATQTYHVRGIRTTFNEQGFTQTLEMFSNIGFNQPPQSPNGSDIPTIDAAVGRGYITLRDTGLEDGDRITVWLNGNPVISFAKLIATGRPYFFDLVPGENVFIIEGISAGTQNGLNASLVLVDAAGVQSSTIPLNFDRTNVDEQTGYYRVRPRITWVVRGIQT</sequence>
<evidence type="ECO:0008006" key="3">
    <source>
        <dbReference type="Google" id="ProtNLM"/>
    </source>
</evidence>
<dbReference type="SUPFAM" id="SSF69279">
    <property type="entry name" value="Phage tail proteins"/>
    <property type="match status" value="1"/>
</dbReference>
<comment type="caution">
    <text evidence="1">The sequence shown here is derived from an EMBL/GenBank/DDBJ whole genome shotgun (WGS) entry which is preliminary data.</text>
</comment>
<dbReference type="Proteomes" id="UP000185568">
    <property type="component" value="Unassembled WGS sequence"/>
</dbReference>
<keyword evidence="2" id="KW-1185">Reference proteome</keyword>
<dbReference type="RefSeq" id="WP_075399238.1">
    <property type="nucleotide sequence ID" value="NZ_MSDU01000034.1"/>
</dbReference>
<dbReference type="AlphaFoldDB" id="A0A1Q8Q2Y0"/>
<accession>A0A1Q8Q2Y0</accession>
<protein>
    <recommendedName>
        <fullName evidence="3">Prophage tail endopeptidase domain-containing protein</fullName>
    </recommendedName>
</protein>
<organism evidence="1 2">
    <name type="scientific">Domibacillus antri</name>
    <dbReference type="NCBI Taxonomy" id="1714264"/>
    <lineage>
        <taxon>Bacteria</taxon>
        <taxon>Bacillati</taxon>
        <taxon>Bacillota</taxon>
        <taxon>Bacilli</taxon>
        <taxon>Bacillales</taxon>
        <taxon>Bacillaceae</taxon>
        <taxon>Domibacillus</taxon>
    </lineage>
</organism>
<gene>
    <name evidence="1" type="ORF">BTO30_13450</name>
</gene>
<name>A0A1Q8Q2Y0_9BACI</name>
<evidence type="ECO:0000313" key="1">
    <source>
        <dbReference type="EMBL" id="OLN21703.1"/>
    </source>
</evidence>
<dbReference type="OrthoDB" id="2958960at2"/>
<dbReference type="EMBL" id="MSDU01000034">
    <property type="protein sequence ID" value="OLN21703.1"/>
    <property type="molecule type" value="Genomic_DNA"/>
</dbReference>
<dbReference type="STRING" id="1714264.BTO30_13450"/>
<evidence type="ECO:0000313" key="2">
    <source>
        <dbReference type="Proteomes" id="UP000185568"/>
    </source>
</evidence>